<accession>A0ABQ5BQW0</accession>
<evidence type="ECO:0000313" key="2">
    <source>
        <dbReference type="EMBL" id="GJT17220.1"/>
    </source>
</evidence>
<keyword evidence="3" id="KW-1185">Reference proteome</keyword>
<protein>
    <submittedName>
        <fullName evidence="2">Uncharacterized protein</fullName>
    </submittedName>
</protein>
<dbReference type="Proteomes" id="UP001151760">
    <property type="component" value="Unassembled WGS sequence"/>
</dbReference>
<feature type="compositionally biased region" description="Basic and acidic residues" evidence="1">
    <location>
        <begin position="128"/>
        <end position="138"/>
    </location>
</feature>
<proteinExistence type="predicted"/>
<sequence length="276" mass="30782">MASVQGQYVVQATKTATPAIQNATTKIPPFSSSHSVSSNYTSAFLNLKNLQSTEAELVYMMNINVQHEVLHTSPLLTIPHSFQKIKSKILNAVKEYLGTSLDDALYKVLKKHDADIIKEFSVPTAIKRKPDDADKDEGPSAGSNRGLKRQRTSKGTKTSKKMPTSKDSSKGKSPSSSLKSSKSGKSAKDQVEKPIFVQDYDYAKHDDVEFDNTDMPMDQGKYLVKTDEQPNDEDVPKYDWYKKSRSDTSPDSEWNEGKLFDDGLEQSWLNDMAKAT</sequence>
<organism evidence="2 3">
    <name type="scientific">Tanacetum coccineum</name>
    <dbReference type="NCBI Taxonomy" id="301880"/>
    <lineage>
        <taxon>Eukaryota</taxon>
        <taxon>Viridiplantae</taxon>
        <taxon>Streptophyta</taxon>
        <taxon>Embryophyta</taxon>
        <taxon>Tracheophyta</taxon>
        <taxon>Spermatophyta</taxon>
        <taxon>Magnoliopsida</taxon>
        <taxon>eudicotyledons</taxon>
        <taxon>Gunneridae</taxon>
        <taxon>Pentapetalae</taxon>
        <taxon>asterids</taxon>
        <taxon>campanulids</taxon>
        <taxon>Asterales</taxon>
        <taxon>Asteraceae</taxon>
        <taxon>Asteroideae</taxon>
        <taxon>Anthemideae</taxon>
        <taxon>Anthemidinae</taxon>
        <taxon>Tanacetum</taxon>
    </lineage>
</organism>
<evidence type="ECO:0000313" key="3">
    <source>
        <dbReference type="Proteomes" id="UP001151760"/>
    </source>
</evidence>
<reference evidence="2" key="1">
    <citation type="journal article" date="2022" name="Int. J. Mol. Sci.">
        <title>Draft Genome of Tanacetum Coccineum: Genomic Comparison of Closely Related Tanacetum-Family Plants.</title>
        <authorList>
            <person name="Yamashiro T."/>
            <person name="Shiraishi A."/>
            <person name="Nakayama K."/>
            <person name="Satake H."/>
        </authorList>
    </citation>
    <scope>NUCLEOTIDE SEQUENCE</scope>
</reference>
<feature type="region of interest" description="Disordered" evidence="1">
    <location>
        <begin position="128"/>
        <end position="276"/>
    </location>
</feature>
<feature type="compositionally biased region" description="Basic residues" evidence="1">
    <location>
        <begin position="146"/>
        <end position="160"/>
    </location>
</feature>
<evidence type="ECO:0000256" key="1">
    <source>
        <dbReference type="SAM" id="MobiDB-lite"/>
    </source>
</evidence>
<feature type="compositionally biased region" description="Basic and acidic residues" evidence="1">
    <location>
        <begin position="224"/>
        <end position="248"/>
    </location>
</feature>
<comment type="caution">
    <text evidence="2">The sequence shown here is derived from an EMBL/GenBank/DDBJ whole genome shotgun (WGS) entry which is preliminary data.</text>
</comment>
<gene>
    <name evidence="2" type="ORF">Tco_0875926</name>
</gene>
<feature type="compositionally biased region" description="Low complexity" evidence="1">
    <location>
        <begin position="171"/>
        <end position="184"/>
    </location>
</feature>
<reference evidence="2" key="2">
    <citation type="submission" date="2022-01" db="EMBL/GenBank/DDBJ databases">
        <authorList>
            <person name="Yamashiro T."/>
            <person name="Shiraishi A."/>
            <person name="Satake H."/>
            <person name="Nakayama K."/>
        </authorList>
    </citation>
    <scope>NUCLEOTIDE SEQUENCE</scope>
</reference>
<dbReference type="EMBL" id="BQNB010013538">
    <property type="protein sequence ID" value="GJT17220.1"/>
    <property type="molecule type" value="Genomic_DNA"/>
</dbReference>
<name>A0ABQ5BQW0_9ASTR</name>